<dbReference type="PROSITE" id="PS00646">
    <property type="entry name" value="RIBOSOMAL_S13_1"/>
    <property type="match status" value="1"/>
</dbReference>
<dbReference type="InterPro" id="IPR011545">
    <property type="entry name" value="DEAD/DEAH_box_helicase_dom"/>
</dbReference>
<keyword evidence="7" id="KW-0547">Nucleotide-binding</keyword>
<dbReference type="HAMAP" id="MF_01315">
    <property type="entry name" value="Ribosomal_uS13"/>
    <property type="match status" value="1"/>
</dbReference>
<sequence>MSLIIPEKFQHILRIVGTNIDGNRNIMFALTSIKGVGRRYANIVCKKADIDLTKRAGECTEEEVEKIVTIMTNPRQYKIPDWFLNRQKDIIDGKYSQLTSSNLDSKLREDLERMKKIRAHRGLRHFWGLRVRGQHTKTTGRRGRTVVVINHKIPPHAVEVTVEKLTHPSKILIRDVNNVEEKLKAINEKLIVIAQKYKTTEENVNYNPILLGSLVIINRDTPDGIDLPAWYSRALIIGYDHDTLKYAAFLVDYGVKFDLCRQALIVIPKDAIPNHYLTEMVSLYRIIPAIIKSSNEDFVELLAKKTWCPETIDLAKQLICASKKCYFEALASGNSGKKYGELYLIIENQIIMLRKALVKAHRAIFVNNDLLEVKSSDSFTSVKSFSFPTLDSDNKSDSNNTSASINSVAQRVGFEEILVSGNEQCTRLHDIASAKFTRHVHQALNKISVRKLRNLQSYMWPAISKGLDVMAVAPARSGKTFGFVAPIANMIIKTRQYQEDGQPMALILCPSAKEVLYTKEHFRLLLSEYSDIKIIGAFNGCEYRSITAQIYNGCHIFIATPAFLFRYLDDKDNCAPVKFNSINHLVIDHLDDLLTKHLDSLMLLLKKYTPFEKQKSQTSRLMALQTIAVARQWSRVLGTFTQKFFNNPFYCIGSFADATIFCGIQLRTRSILKENKLVKTEELLDKHYKLVKTMIVCAEGEEARELNDYLVSKGIRTLYVPEEMVRAEIGDVKQCWDREISGNYGVLICTDKPLPTLEITNVDWLIHYSIAVPTKSIFLFRFSTLMTKLQKKSTSTEVTIFIDESNDIQLRGILNLVERSGYKLSAEQKNAFERVYVNLERQKKAHPICDGIKAFGSCEKGNACLYRHCFVAEADTPITPVKIGDKIKINITYLHDATHFSAKIQEYIDSEGTRHLISPAAHIEIESKVYQYFAATRNRRKCRIVEIGGIYGYDERLDEYCRAQVINVVKKVDDVPQIVDLRNIDSGLVYTNQNVSRLRELPQELAEAPAHIVEVFLANVSPYDKEVEWNVRANQASKSWFTEHLEAPCTSLRGTVVLHFGNTVWVDPLEVRMQISIANKELQKSSLKDFLIKKKFGVANDNHIQTLKKMCNYADMLELE</sequence>
<dbReference type="NCBIfam" id="NF003140">
    <property type="entry name" value="PRK04053.1"/>
    <property type="match status" value="1"/>
</dbReference>
<keyword evidence="16" id="KW-0862">Zinc</keyword>
<keyword evidence="8" id="KW-0378">Hydrolase</keyword>
<dbReference type="Proteomes" id="UP000826195">
    <property type="component" value="Unassembled WGS sequence"/>
</dbReference>
<dbReference type="GO" id="GO:0016787">
    <property type="term" value="F:hydrolase activity"/>
    <property type="evidence" value="ECO:0007669"/>
    <property type="project" value="UniProtKB-KW"/>
</dbReference>
<dbReference type="SUPFAM" id="SSF46946">
    <property type="entry name" value="S13-like H2TH domain"/>
    <property type="match status" value="1"/>
</dbReference>
<comment type="similarity">
    <text evidence="3">Belongs to the universal ribosomal protein uS13 family.</text>
</comment>
<evidence type="ECO:0000256" key="14">
    <source>
        <dbReference type="ARBA" id="ARBA00035468"/>
    </source>
</evidence>
<feature type="domain" description="C3H1-type" evidence="18">
    <location>
        <begin position="843"/>
        <end position="871"/>
    </location>
</feature>
<dbReference type="GO" id="GO:0003735">
    <property type="term" value="F:structural constituent of ribosome"/>
    <property type="evidence" value="ECO:0007669"/>
    <property type="project" value="InterPro"/>
</dbReference>
<evidence type="ECO:0000256" key="4">
    <source>
        <dbReference type="ARBA" id="ARBA00012552"/>
    </source>
</evidence>
<dbReference type="PROSITE" id="PS50159">
    <property type="entry name" value="RIBOSOMAL_S13_2"/>
    <property type="match status" value="1"/>
</dbReference>
<dbReference type="Gene3D" id="2.30.30.140">
    <property type="match status" value="1"/>
</dbReference>
<evidence type="ECO:0000256" key="2">
    <source>
        <dbReference type="ARBA" id="ARBA00004496"/>
    </source>
</evidence>
<keyword evidence="6" id="KW-0677">Repeat</keyword>
<dbReference type="FunFam" id="1.10.8.50:FF:000002">
    <property type="entry name" value="40S ribosomal protein S18"/>
    <property type="match status" value="1"/>
</dbReference>
<dbReference type="PANTHER" id="PTHR22655:SF2">
    <property type="entry name" value="ATP-DEPENDENT RNA HELICASE TDRD12-RELATED"/>
    <property type="match status" value="1"/>
</dbReference>
<evidence type="ECO:0000256" key="3">
    <source>
        <dbReference type="ARBA" id="ARBA00008080"/>
    </source>
</evidence>
<dbReference type="EMBL" id="JAHXZJ010000002">
    <property type="protein sequence ID" value="KAH0564470.1"/>
    <property type="molecule type" value="Genomic_DNA"/>
</dbReference>
<evidence type="ECO:0000256" key="8">
    <source>
        <dbReference type="ARBA" id="ARBA00022801"/>
    </source>
</evidence>
<dbReference type="InterPro" id="IPR027437">
    <property type="entry name" value="Rbsml_uS13_C"/>
</dbReference>
<evidence type="ECO:0000256" key="17">
    <source>
        <dbReference type="SAM" id="Coils"/>
    </source>
</evidence>
<gene>
    <name evidence="20" type="ORF">KQX54_012263</name>
</gene>
<evidence type="ECO:0000256" key="7">
    <source>
        <dbReference type="ARBA" id="ARBA00022741"/>
    </source>
</evidence>
<dbReference type="GO" id="GO:1990904">
    <property type="term" value="C:ribonucleoprotein complex"/>
    <property type="evidence" value="ECO:0007669"/>
    <property type="project" value="UniProtKB-KW"/>
</dbReference>
<evidence type="ECO:0000313" key="20">
    <source>
        <dbReference type="EMBL" id="KAH0564470.1"/>
    </source>
</evidence>
<keyword evidence="21" id="KW-1185">Reference proteome</keyword>
<keyword evidence="9" id="KW-0347">Helicase</keyword>
<dbReference type="PANTHER" id="PTHR22655">
    <property type="entry name" value="ATP-DEPENDENT RNA HELICASE TDRD12-RELATED"/>
    <property type="match status" value="1"/>
</dbReference>
<protein>
    <recommendedName>
        <fullName evidence="13">Small ribosomal subunit protein uS13</fullName>
        <ecNumber evidence="4">3.6.4.13</ecNumber>
    </recommendedName>
    <alternativeName>
        <fullName evidence="14">40S ribosomal protein S18</fullName>
    </alternativeName>
</protein>
<dbReference type="GO" id="GO:0005840">
    <property type="term" value="C:ribosome"/>
    <property type="evidence" value="ECO:0007669"/>
    <property type="project" value="UniProtKB-KW"/>
</dbReference>
<dbReference type="SMART" id="SM00487">
    <property type="entry name" value="DEXDc"/>
    <property type="match status" value="1"/>
</dbReference>
<feature type="domain" description="Helicase ATP-binding" evidence="19">
    <location>
        <begin position="460"/>
        <end position="628"/>
    </location>
</feature>
<dbReference type="GO" id="GO:0006412">
    <property type="term" value="P:translation"/>
    <property type="evidence" value="ECO:0007669"/>
    <property type="project" value="InterPro"/>
</dbReference>
<keyword evidence="10" id="KW-0067">ATP-binding</keyword>
<evidence type="ECO:0000259" key="19">
    <source>
        <dbReference type="PROSITE" id="PS51192"/>
    </source>
</evidence>
<evidence type="ECO:0000256" key="5">
    <source>
        <dbReference type="ARBA" id="ARBA00022490"/>
    </source>
</evidence>
<dbReference type="GO" id="GO:0005524">
    <property type="term" value="F:ATP binding"/>
    <property type="evidence" value="ECO:0007669"/>
    <property type="project" value="UniProtKB-KW"/>
</dbReference>
<feature type="coiled-coil region" evidence="17">
    <location>
        <begin position="169"/>
        <end position="196"/>
    </location>
</feature>
<keyword evidence="11" id="KW-0689">Ribosomal protein</keyword>
<dbReference type="Gene3D" id="1.10.8.50">
    <property type="match status" value="1"/>
</dbReference>
<comment type="catalytic activity">
    <reaction evidence="15">
        <text>ATP + H2O = ADP + phosphate + H(+)</text>
        <dbReference type="Rhea" id="RHEA:13065"/>
        <dbReference type="ChEBI" id="CHEBI:15377"/>
        <dbReference type="ChEBI" id="CHEBI:15378"/>
        <dbReference type="ChEBI" id="CHEBI:30616"/>
        <dbReference type="ChEBI" id="CHEBI:43474"/>
        <dbReference type="ChEBI" id="CHEBI:456216"/>
        <dbReference type="EC" id="3.6.4.13"/>
    </reaction>
</comment>
<dbReference type="InterPro" id="IPR027417">
    <property type="entry name" value="P-loop_NTPase"/>
</dbReference>
<organism evidence="20 21">
    <name type="scientific">Cotesia glomerata</name>
    <name type="common">Lepidopteran parasitic wasp</name>
    <name type="synonym">Apanteles glomeratus</name>
    <dbReference type="NCBI Taxonomy" id="32391"/>
    <lineage>
        <taxon>Eukaryota</taxon>
        <taxon>Metazoa</taxon>
        <taxon>Ecdysozoa</taxon>
        <taxon>Arthropoda</taxon>
        <taxon>Hexapoda</taxon>
        <taxon>Insecta</taxon>
        <taxon>Pterygota</taxon>
        <taxon>Neoptera</taxon>
        <taxon>Endopterygota</taxon>
        <taxon>Hymenoptera</taxon>
        <taxon>Apocrita</taxon>
        <taxon>Ichneumonoidea</taxon>
        <taxon>Braconidae</taxon>
        <taxon>Microgastrinae</taxon>
        <taxon>Cotesia</taxon>
    </lineage>
</organism>
<name>A0AAV7J3G2_COTGL</name>
<dbReference type="InterPro" id="IPR000571">
    <property type="entry name" value="Znf_CCCH"/>
</dbReference>
<dbReference type="Gene3D" id="4.10.910.10">
    <property type="entry name" value="30s ribosomal protein s13, domain 2"/>
    <property type="match status" value="1"/>
</dbReference>
<evidence type="ECO:0000313" key="21">
    <source>
        <dbReference type="Proteomes" id="UP000826195"/>
    </source>
</evidence>
<dbReference type="InterPro" id="IPR014001">
    <property type="entry name" value="Helicase_ATP-bd"/>
</dbReference>
<evidence type="ECO:0000256" key="12">
    <source>
        <dbReference type="ARBA" id="ARBA00023274"/>
    </source>
</evidence>
<evidence type="ECO:0000256" key="6">
    <source>
        <dbReference type="ARBA" id="ARBA00022737"/>
    </source>
</evidence>
<evidence type="ECO:0000256" key="15">
    <source>
        <dbReference type="ARBA" id="ARBA00047984"/>
    </source>
</evidence>
<dbReference type="GO" id="GO:0042078">
    <property type="term" value="P:germ-line stem cell division"/>
    <property type="evidence" value="ECO:0007669"/>
    <property type="project" value="TreeGrafter"/>
</dbReference>
<dbReference type="Gene3D" id="3.40.50.300">
    <property type="entry name" value="P-loop containing nucleotide triphosphate hydrolases"/>
    <property type="match status" value="2"/>
</dbReference>
<dbReference type="Pfam" id="PF00416">
    <property type="entry name" value="Ribosomal_S13"/>
    <property type="match status" value="1"/>
</dbReference>
<keyword evidence="16" id="KW-0863">Zinc-finger</keyword>
<evidence type="ECO:0000259" key="18">
    <source>
        <dbReference type="PROSITE" id="PS50103"/>
    </source>
</evidence>
<dbReference type="EC" id="3.6.4.13" evidence="4"/>
<comment type="function">
    <text evidence="1">Located at the top of the head of the 40S subunit, it contacts several helices of the 18S rRNA.</text>
</comment>
<comment type="caution">
    <text evidence="20">The sequence shown here is derived from an EMBL/GenBank/DDBJ whole genome shotgun (WGS) entry which is preliminary data.</text>
</comment>
<keyword evidence="16" id="KW-0479">Metal-binding</keyword>
<dbReference type="Pfam" id="PF00270">
    <property type="entry name" value="DEAD"/>
    <property type="match status" value="1"/>
</dbReference>
<keyword evidence="12" id="KW-0687">Ribonucleoprotein</keyword>
<dbReference type="InterPro" id="IPR035437">
    <property type="entry name" value="SNase_OB-fold_sf"/>
</dbReference>
<evidence type="ECO:0000256" key="13">
    <source>
        <dbReference type="ARBA" id="ARBA00035166"/>
    </source>
</evidence>
<dbReference type="FunFam" id="4.10.910.10:FF:000002">
    <property type="entry name" value="40S ribosomal protein S18"/>
    <property type="match status" value="1"/>
</dbReference>
<accession>A0AAV7J3G2</accession>
<keyword evidence="5" id="KW-0963">Cytoplasm</keyword>
<dbReference type="GO" id="GO:0008270">
    <property type="term" value="F:zinc ion binding"/>
    <property type="evidence" value="ECO:0007669"/>
    <property type="project" value="UniProtKB-KW"/>
</dbReference>
<dbReference type="PROSITE" id="PS51192">
    <property type="entry name" value="HELICASE_ATP_BIND_1"/>
    <property type="match status" value="1"/>
</dbReference>
<dbReference type="CDD" id="cd20435">
    <property type="entry name" value="Tudor_TDRD12_rpt2"/>
    <property type="match status" value="1"/>
</dbReference>
<dbReference type="PROSITE" id="PS50103">
    <property type="entry name" value="ZF_C3H1"/>
    <property type="match status" value="1"/>
</dbReference>
<evidence type="ECO:0000256" key="1">
    <source>
        <dbReference type="ARBA" id="ARBA00003684"/>
    </source>
</evidence>
<dbReference type="GO" id="GO:0005737">
    <property type="term" value="C:cytoplasm"/>
    <property type="evidence" value="ECO:0007669"/>
    <property type="project" value="UniProtKB-SubCell"/>
</dbReference>
<dbReference type="AlphaFoldDB" id="A0AAV7J3G2"/>
<evidence type="ECO:0000256" key="10">
    <source>
        <dbReference type="ARBA" id="ARBA00022840"/>
    </source>
</evidence>
<dbReference type="SUPFAM" id="SSF52540">
    <property type="entry name" value="P-loop containing nucleoside triphosphate hydrolases"/>
    <property type="match status" value="2"/>
</dbReference>
<reference evidence="20 21" key="1">
    <citation type="journal article" date="2021" name="J. Hered.">
        <title>A chromosome-level genome assembly of the parasitoid wasp, Cotesia glomerata (Hymenoptera: Braconidae).</title>
        <authorList>
            <person name="Pinto B.J."/>
            <person name="Weis J.J."/>
            <person name="Gamble T."/>
            <person name="Ode P.J."/>
            <person name="Paul R."/>
            <person name="Zaspel J.M."/>
        </authorList>
    </citation>
    <scope>NUCLEOTIDE SEQUENCE [LARGE SCALE GENOMIC DNA]</scope>
    <source>
        <strain evidence="20">CgM1</strain>
    </source>
</reference>
<evidence type="ECO:0000256" key="16">
    <source>
        <dbReference type="PROSITE-ProRule" id="PRU00723"/>
    </source>
</evidence>
<dbReference type="InterPro" id="IPR018269">
    <property type="entry name" value="Ribosomal_uS13_CS"/>
</dbReference>
<dbReference type="InterPro" id="IPR001892">
    <property type="entry name" value="Ribosomal_uS13"/>
</dbReference>
<evidence type="ECO:0000256" key="9">
    <source>
        <dbReference type="ARBA" id="ARBA00022806"/>
    </source>
</evidence>
<keyword evidence="17" id="KW-0175">Coiled coil</keyword>
<dbReference type="InterPro" id="IPR010979">
    <property type="entry name" value="Ribosomal_uS13-like_H2TH"/>
</dbReference>
<comment type="subcellular location">
    <subcellularLocation>
        <location evidence="2">Cytoplasm</location>
    </subcellularLocation>
</comment>
<evidence type="ECO:0000256" key="11">
    <source>
        <dbReference type="ARBA" id="ARBA00022980"/>
    </source>
</evidence>
<feature type="zinc finger region" description="C3H1-type" evidence="16">
    <location>
        <begin position="843"/>
        <end position="871"/>
    </location>
</feature>
<dbReference type="Gene3D" id="2.40.50.90">
    <property type="match status" value="1"/>
</dbReference>
<dbReference type="GO" id="GO:0003724">
    <property type="term" value="F:RNA helicase activity"/>
    <property type="evidence" value="ECO:0007669"/>
    <property type="project" value="UniProtKB-EC"/>
</dbReference>
<dbReference type="GO" id="GO:0003723">
    <property type="term" value="F:RNA binding"/>
    <property type="evidence" value="ECO:0007669"/>
    <property type="project" value="InterPro"/>
</dbReference>
<proteinExistence type="inferred from homology"/>